<evidence type="ECO:0000256" key="1">
    <source>
        <dbReference type="ARBA" id="ARBA00023125"/>
    </source>
</evidence>
<name>A0A7W8C3J3_9BACT</name>
<dbReference type="InterPro" id="IPR001387">
    <property type="entry name" value="Cro/C1-type_HTH"/>
</dbReference>
<protein>
    <submittedName>
        <fullName evidence="3">Transcriptional regulator with XRE-family HTH domain</fullName>
    </submittedName>
</protein>
<dbReference type="AlphaFoldDB" id="A0A7W8C3J3"/>
<dbReference type="EMBL" id="JACHGO010000003">
    <property type="protein sequence ID" value="MBB5143040.1"/>
    <property type="molecule type" value="Genomic_DNA"/>
</dbReference>
<evidence type="ECO:0000259" key="2">
    <source>
        <dbReference type="PROSITE" id="PS50943"/>
    </source>
</evidence>
<dbReference type="SMART" id="SM00530">
    <property type="entry name" value="HTH_XRE"/>
    <property type="match status" value="1"/>
</dbReference>
<dbReference type="RefSeq" id="WP_183718413.1">
    <property type="nucleotide sequence ID" value="NZ_JACHGO010000003.1"/>
</dbReference>
<evidence type="ECO:0000313" key="3">
    <source>
        <dbReference type="EMBL" id="MBB5143040.1"/>
    </source>
</evidence>
<dbReference type="GO" id="GO:0003677">
    <property type="term" value="F:DNA binding"/>
    <property type="evidence" value="ECO:0007669"/>
    <property type="project" value="UniProtKB-KW"/>
</dbReference>
<dbReference type="InterPro" id="IPR010982">
    <property type="entry name" value="Lambda_DNA-bd_dom_sf"/>
</dbReference>
<dbReference type="Pfam" id="PF01381">
    <property type="entry name" value="HTH_3"/>
    <property type="match status" value="1"/>
</dbReference>
<keyword evidence="1" id="KW-0238">DNA-binding</keyword>
<evidence type="ECO:0000313" key="4">
    <source>
        <dbReference type="Proteomes" id="UP000539075"/>
    </source>
</evidence>
<dbReference type="GO" id="GO:0003700">
    <property type="term" value="F:DNA-binding transcription factor activity"/>
    <property type="evidence" value="ECO:0007669"/>
    <property type="project" value="TreeGrafter"/>
</dbReference>
<accession>A0A7W8C3J3</accession>
<reference evidence="3 4" key="1">
    <citation type="submission" date="2020-08" db="EMBL/GenBank/DDBJ databases">
        <title>Genomic Encyclopedia of Type Strains, Phase IV (KMG-IV): sequencing the most valuable type-strain genomes for metagenomic binning, comparative biology and taxonomic classification.</title>
        <authorList>
            <person name="Goeker M."/>
        </authorList>
    </citation>
    <scope>NUCLEOTIDE SEQUENCE [LARGE SCALE GENOMIC DNA]</scope>
    <source>
        <strain evidence="3 4">DSM 11275</strain>
    </source>
</reference>
<dbReference type="PANTHER" id="PTHR46797:SF1">
    <property type="entry name" value="METHYLPHOSPHONATE SYNTHASE"/>
    <property type="match status" value="1"/>
</dbReference>
<dbReference type="CDD" id="cd00093">
    <property type="entry name" value="HTH_XRE"/>
    <property type="match status" value="1"/>
</dbReference>
<dbReference type="PANTHER" id="PTHR46797">
    <property type="entry name" value="HTH-TYPE TRANSCRIPTIONAL REGULATOR"/>
    <property type="match status" value="1"/>
</dbReference>
<keyword evidence="4" id="KW-1185">Reference proteome</keyword>
<dbReference type="Gene3D" id="1.10.260.40">
    <property type="entry name" value="lambda repressor-like DNA-binding domains"/>
    <property type="match status" value="1"/>
</dbReference>
<gene>
    <name evidence="3" type="ORF">HNQ38_001128</name>
</gene>
<dbReference type="SUPFAM" id="SSF47413">
    <property type="entry name" value="lambda repressor-like DNA-binding domains"/>
    <property type="match status" value="1"/>
</dbReference>
<sequence>MEDDEKITRRFMPDVLRRYRDNAGLSQQELADSIGVSKGFISALEGGRSVPNLDRLVQIADALQVSPGELVNAMLENAAKELGRKIHVKIK</sequence>
<dbReference type="PROSITE" id="PS50943">
    <property type="entry name" value="HTH_CROC1"/>
    <property type="match status" value="1"/>
</dbReference>
<feature type="domain" description="HTH cro/C1-type" evidence="2">
    <location>
        <begin position="16"/>
        <end position="70"/>
    </location>
</feature>
<organism evidence="3 4">
    <name type="scientific">Desulfovibrio intestinalis</name>
    <dbReference type="NCBI Taxonomy" id="58621"/>
    <lineage>
        <taxon>Bacteria</taxon>
        <taxon>Pseudomonadati</taxon>
        <taxon>Thermodesulfobacteriota</taxon>
        <taxon>Desulfovibrionia</taxon>
        <taxon>Desulfovibrionales</taxon>
        <taxon>Desulfovibrionaceae</taxon>
        <taxon>Desulfovibrio</taxon>
    </lineage>
</organism>
<proteinExistence type="predicted"/>
<comment type="caution">
    <text evidence="3">The sequence shown here is derived from an EMBL/GenBank/DDBJ whole genome shotgun (WGS) entry which is preliminary data.</text>
</comment>
<dbReference type="GO" id="GO:0005829">
    <property type="term" value="C:cytosol"/>
    <property type="evidence" value="ECO:0007669"/>
    <property type="project" value="TreeGrafter"/>
</dbReference>
<dbReference type="InterPro" id="IPR050807">
    <property type="entry name" value="TransReg_Diox_bact_type"/>
</dbReference>
<dbReference type="Proteomes" id="UP000539075">
    <property type="component" value="Unassembled WGS sequence"/>
</dbReference>